<evidence type="ECO:0000313" key="3">
    <source>
        <dbReference type="EMBL" id="KIY93352.1"/>
    </source>
</evidence>
<feature type="transmembrane region" description="Helical" evidence="2">
    <location>
        <begin position="187"/>
        <end position="208"/>
    </location>
</feature>
<dbReference type="GeneID" id="25732188"/>
<proteinExistence type="predicted"/>
<gene>
    <name evidence="3" type="ORF">MNEG_14609</name>
</gene>
<organism evidence="3 4">
    <name type="scientific">Monoraphidium neglectum</name>
    <dbReference type="NCBI Taxonomy" id="145388"/>
    <lineage>
        <taxon>Eukaryota</taxon>
        <taxon>Viridiplantae</taxon>
        <taxon>Chlorophyta</taxon>
        <taxon>core chlorophytes</taxon>
        <taxon>Chlorophyceae</taxon>
        <taxon>CS clade</taxon>
        <taxon>Sphaeropleales</taxon>
        <taxon>Selenastraceae</taxon>
        <taxon>Monoraphidium</taxon>
    </lineage>
</organism>
<dbReference type="RefSeq" id="XP_013892372.1">
    <property type="nucleotide sequence ID" value="XM_014036918.1"/>
</dbReference>
<keyword evidence="4" id="KW-1185">Reference proteome</keyword>
<feature type="region of interest" description="Disordered" evidence="1">
    <location>
        <begin position="46"/>
        <end position="83"/>
    </location>
</feature>
<keyword evidence="2" id="KW-1133">Transmembrane helix</keyword>
<evidence type="ECO:0000256" key="2">
    <source>
        <dbReference type="SAM" id="Phobius"/>
    </source>
</evidence>
<dbReference type="EMBL" id="KK104841">
    <property type="protein sequence ID" value="KIY93352.1"/>
    <property type="molecule type" value="Genomic_DNA"/>
</dbReference>
<dbReference type="AlphaFoldDB" id="A0A0D2IZR8"/>
<protein>
    <submittedName>
        <fullName evidence="3">Uncharacterized protein</fullName>
    </submittedName>
</protein>
<evidence type="ECO:0000313" key="4">
    <source>
        <dbReference type="Proteomes" id="UP000054498"/>
    </source>
</evidence>
<keyword evidence="2" id="KW-0472">Membrane</keyword>
<feature type="compositionally biased region" description="Low complexity" evidence="1">
    <location>
        <begin position="46"/>
        <end position="63"/>
    </location>
</feature>
<feature type="compositionally biased region" description="Low complexity" evidence="1">
    <location>
        <begin position="131"/>
        <end position="145"/>
    </location>
</feature>
<sequence length="349" mass="35616">MLGLRMTPEERARAGGAGWLLAREEAAWVWAEEERRAKAAAARAATKAAKAAAKAGQQAPARAPDQMRGGEQRPAPCVPRGRSPFDAPAVPAAAARVVFAAAPLAIEGGAGATQGPAKQLLRPEPAGGRGSAPTPSRSASASSTPLMSAAAAAGAAVQAAAAPPPPLVLQRRGPTWRTRVLWNSARAAALAAPSVLTFPAAAAASALLPASVAAAGAPFAAALAPLVGMTLPFLLALPPAAVGLELFGVLLRKYAVERTYCIGQQWVLTAQGLEPALKPMDRYPRDWRSFGAVKGFFPGHRMVAYRNRLIKLLPGDRLSRRASARPVAAAAAAAVADAQAASGLADTGQ</sequence>
<dbReference type="KEGG" id="mng:MNEG_14609"/>
<accession>A0A0D2IZR8</accession>
<evidence type="ECO:0000256" key="1">
    <source>
        <dbReference type="SAM" id="MobiDB-lite"/>
    </source>
</evidence>
<keyword evidence="2" id="KW-0812">Transmembrane</keyword>
<name>A0A0D2IZR8_9CHLO</name>
<dbReference type="Proteomes" id="UP000054498">
    <property type="component" value="Unassembled WGS sequence"/>
</dbReference>
<feature type="transmembrane region" description="Helical" evidence="2">
    <location>
        <begin position="220"/>
        <end position="244"/>
    </location>
</feature>
<feature type="region of interest" description="Disordered" evidence="1">
    <location>
        <begin position="110"/>
        <end position="145"/>
    </location>
</feature>
<reference evidence="3 4" key="1">
    <citation type="journal article" date="2013" name="BMC Genomics">
        <title>Reconstruction of the lipid metabolism for the microalga Monoraphidium neglectum from its genome sequence reveals characteristics suitable for biofuel production.</title>
        <authorList>
            <person name="Bogen C."/>
            <person name="Al-Dilaimi A."/>
            <person name="Albersmeier A."/>
            <person name="Wichmann J."/>
            <person name="Grundmann M."/>
            <person name="Rupp O."/>
            <person name="Lauersen K.J."/>
            <person name="Blifernez-Klassen O."/>
            <person name="Kalinowski J."/>
            <person name="Goesmann A."/>
            <person name="Mussgnug J.H."/>
            <person name="Kruse O."/>
        </authorList>
    </citation>
    <scope>NUCLEOTIDE SEQUENCE [LARGE SCALE GENOMIC DNA]</scope>
    <source>
        <strain evidence="3 4">SAG 48.87</strain>
    </source>
</reference>